<keyword evidence="1" id="KW-0694">RNA-binding</keyword>
<proteinExistence type="predicted"/>
<dbReference type="SUPFAM" id="SSF54928">
    <property type="entry name" value="RNA-binding domain, RBD"/>
    <property type="match status" value="2"/>
</dbReference>
<evidence type="ECO:0000256" key="2">
    <source>
        <dbReference type="SAM" id="MobiDB-lite"/>
    </source>
</evidence>
<comment type="caution">
    <text evidence="4">The sequence shown here is derived from an EMBL/GenBank/DDBJ whole genome shotgun (WGS) entry which is preliminary data.</text>
</comment>
<sequence length="332" mass="37059">MSTLPKSNKSDYFVSSTSQETKRHEIQESRMFTSERLPEIADLERRDTRSQAFVSRYLSVESQFPVEQAHLFSLFDLIPGLKSCETHRSLYSNRAYAVVQYSSVASAIYAKQKLHGFEFPFEKNRLAVTFINDGTGQTEWFLSSDAKKAQAGEVSQTQVPATEILLQAADVPADSFAPPMISPAQRRLDKEIKKHFVTSQLSSKIQKSTLPVQLLGSLGSHSSSSHLQADTELPLSKRKAPPDSLVRERLLILFNPHPLPQDILDNVLSRFGNFINVYVIPGENIAYAMFADRASAGDAIAVLHGKTVNGVKLKVILADLPMEDSSKRQRMF</sequence>
<name>A0ABQ7SVY8_PHRPL</name>
<dbReference type="InterPro" id="IPR012677">
    <property type="entry name" value="Nucleotide-bd_a/b_plait_sf"/>
</dbReference>
<evidence type="ECO:0000259" key="3">
    <source>
        <dbReference type="PROSITE" id="PS50102"/>
    </source>
</evidence>
<feature type="region of interest" description="Disordered" evidence="2">
    <location>
        <begin position="219"/>
        <end position="240"/>
    </location>
</feature>
<dbReference type="EMBL" id="JAIPUX010003289">
    <property type="protein sequence ID" value="KAH0621528.1"/>
    <property type="molecule type" value="Genomic_DNA"/>
</dbReference>
<reference evidence="4 5" key="1">
    <citation type="journal article" date="2022" name="Gigascience">
        <title>A chromosome-level genome assembly and annotation of the desert horned lizard, Phrynosoma platyrhinos, provides insight into chromosomal rearrangements among reptiles.</title>
        <authorList>
            <person name="Koochekian N."/>
            <person name="Ascanio A."/>
            <person name="Farleigh K."/>
            <person name="Card D.C."/>
            <person name="Schield D.R."/>
            <person name="Castoe T.A."/>
            <person name="Jezkova T."/>
        </authorList>
    </citation>
    <scope>NUCLEOTIDE SEQUENCE [LARGE SCALE GENOMIC DNA]</scope>
    <source>
        <strain evidence="4">NK-2021</strain>
    </source>
</reference>
<accession>A0ABQ7SVY8</accession>
<protein>
    <recommendedName>
        <fullName evidence="3">RRM domain-containing protein</fullName>
    </recommendedName>
</protein>
<dbReference type="Gene3D" id="3.30.70.330">
    <property type="match status" value="2"/>
</dbReference>
<dbReference type="InterPro" id="IPR000504">
    <property type="entry name" value="RRM_dom"/>
</dbReference>
<dbReference type="SMART" id="SM00360">
    <property type="entry name" value="RRM"/>
    <property type="match status" value="2"/>
</dbReference>
<evidence type="ECO:0000313" key="4">
    <source>
        <dbReference type="EMBL" id="KAH0621528.1"/>
    </source>
</evidence>
<feature type="domain" description="RRM" evidence="3">
    <location>
        <begin position="248"/>
        <end position="320"/>
    </location>
</feature>
<feature type="region of interest" description="Disordered" evidence="2">
    <location>
        <begin position="1"/>
        <end position="26"/>
    </location>
</feature>
<keyword evidence="5" id="KW-1185">Reference proteome</keyword>
<evidence type="ECO:0000313" key="5">
    <source>
        <dbReference type="Proteomes" id="UP000826234"/>
    </source>
</evidence>
<dbReference type="PROSITE" id="PS50102">
    <property type="entry name" value="RRM"/>
    <property type="match status" value="1"/>
</dbReference>
<dbReference type="InterPro" id="IPR035979">
    <property type="entry name" value="RBD_domain_sf"/>
</dbReference>
<gene>
    <name evidence="4" type="ORF">JD844_022916</name>
</gene>
<dbReference type="Proteomes" id="UP000826234">
    <property type="component" value="Unassembled WGS sequence"/>
</dbReference>
<organism evidence="4 5">
    <name type="scientific">Phrynosoma platyrhinos</name>
    <name type="common">Desert horned lizard</name>
    <dbReference type="NCBI Taxonomy" id="52577"/>
    <lineage>
        <taxon>Eukaryota</taxon>
        <taxon>Metazoa</taxon>
        <taxon>Chordata</taxon>
        <taxon>Craniata</taxon>
        <taxon>Vertebrata</taxon>
        <taxon>Euteleostomi</taxon>
        <taxon>Lepidosauria</taxon>
        <taxon>Squamata</taxon>
        <taxon>Bifurcata</taxon>
        <taxon>Unidentata</taxon>
        <taxon>Episquamata</taxon>
        <taxon>Toxicofera</taxon>
        <taxon>Iguania</taxon>
        <taxon>Phrynosomatidae</taxon>
        <taxon>Phrynosomatinae</taxon>
        <taxon>Phrynosoma</taxon>
    </lineage>
</organism>
<evidence type="ECO:0000256" key="1">
    <source>
        <dbReference type="PROSITE-ProRule" id="PRU00176"/>
    </source>
</evidence>